<keyword evidence="8" id="KW-0227">DNA damage</keyword>
<dbReference type="GO" id="GO:0034039">
    <property type="term" value="F:8-oxo-7,8-dihydroguanine DNA N-glycosylase activity"/>
    <property type="evidence" value="ECO:0007669"/>
    <property type="project" value="TreeGrafter"/>
</dbReference>
<dbReference type="GO" id="GO:0035485">
    <property type="term" value="F:adenine/guanine mispair binding"/>
    <property type="evidence" value="ECO:0007669"/>
    <property type="project" value="TreeGrafter"/>
</dbReference>
<evidence type="ECO:0000256" key="9">
    <source>
        <dbReference type="ARBA" id="ARBA00022801"/>
    </source>
</evidence>
<comment type="cofactor">
    <cofactor evidence="2">
        <name>[4Fe-4S] cluster</name>
        <dbReference type="ChEBI" id="CHEBI:49883"/>
    </cofactor>
</comment>
<evidence type="ECO:0000256" key="13">
    <source>
        <dbReference type="ARBA" id="ARBA00023295"/>
    </source>
</evidence>
<dbReference type="Gene3D" id="3.90.79.10">
    <property type="entry name" value="Nucleoside Triphosphate Pyrophosphohydrolase"/>
    <property type="match status" value="1"/>
</dbReference>
<dbReference type="AlphaFoldDB" id="A0A381SAT8"/>
<dbReference type="CDD" id="cd00056">
    <property type="entry name" value="ENDO3c"/>
    <property type="match status" value="1"/>
</dbReference>
<dbReference type="Pfam" id="PF14815">
    <property type="entry name" value="NUDIX_4"/>
    <property type="match status" value="1"/>
</dbReference>
<evidence type="ECO:0000256" key="12">
    <source>
        <dbReference type="ARBA" id="ARBA00023204"/>
    </source>
</evidence>
<proteinExistence type="inferred from homology"/>
<evidence type="ECO:0000256" key="5">
    <source>
        <dbReference type="ARBA" id="ARBA00022023"/>
    </source>
</evidence>
<dbReference type="PANTHER" id="PTHR42944">
    <property type="entry name" value="ADENINE DNA GLYCOSYLASE"/>
    <property type="match status" value="1"/>
</dbReference>
<evidence type="ECO:0000256" key="6">
    <source>
        <dbReference type="ARBA" id="ARBA00022485"/>
    </source>
</evidence>
<dbReference type="GO" id="GO:0006298">
    <property type="term" value="P:mismatch repair"/>
    <property type="evidence" value="ECO:0007669"/>
    <property type="project" value="TreeGrafter"/>
</dbReference>
<evidence type="ECO:0000256" key="8">
    <source>
        <dbReference type="ARBA" id="ARBA00022763"/>
    </source>
</evidence>
<evidence type="ECO:0000256" key="7">
    <source>
        <dbReference type="ARBA" id="ARBA00022723"/>
    </source>
</evidence>
<evidence type="ECO:0000256" key="4">
    <source>
        <dbReference type="ARBA" id="ARBA00012045"/>
    </source>
</evidence>
<dbReference type="InterPro" id="IPR023170">
    <property type="entry name" value="HhH_base_excis_C"/>
</dbReference>
<protein>
    <recommendedName>
        <fullName evidence="5">Adenine DNA glycosylase</fullName>
        <ecNumber evidence="4">3.2.2.31</ecNumber>
    </recommendedName>
</protein>
<dbReference type="Gene3D" id="1.10.340.30">
    <property type="entry name" value="Hypothetical protein, domain 2"/>
    <property type="match status" value="1"/>
</dbReference>
<keyword evidence="13" id="KW-0326">Glycosidase</keyword>
<dbReference type="InterPro" id="IPR029119">
    <property type="entry name" value="MutY_C"/>
</dbReference>
<organism evidence="15">
    <name type="scientific">marine metagenome</name>
    <dbReference type="NCBI Taxonomy" id="408172"/>
    <lineage>
        <taxon>unclassified sequences</taxon>
        <taxon>metagenomes</taxon>
        <taxon>ecological metagenomes</taxon>
    </lineage>
</organism>
<keyword evidence="6" id="KW-0004">4Fe-4S</keyword>
<gene>
    <name evidence="15" type="ORF">METZ01_LOCUS54054</name>
</gene>
<dbReference type="PRINTS" id="PR00502">
    <property type="entry name" value="NUDIXFAMILY"/>
</dbReference>
<dbReference type="InterPro" id="IPR015797">
    <property type="entry name" value="NUDIX_hydrolase-like_dom_sf"/>
</dbReference>
<dbReference type="InterPro" id="IPR020084">
    <property type="entry name" value="NUDIX_hydrolase_CS"/>
</dbReference>
<accession>A0A381SAT8</accession>
<keyword evidence="7" id="KW-0479">Metal-binding</keyword>
<dbReference type="GO" id="GO:0046872">
    <property type="term" value="F:metal ion binding"/>
    <property type="evidence" value="ECO:0007669"/>
    <property type="project" value="UniProtKB-KW"/>
</dbReference>
<dbReference type="InterPro" id="IPR000445">
    <property type="entry name" value="HhH_motif"/>
</dbReference>
<dbReference type="Gene3D" id="1.10.1670.10">
    <property type="entry name" value="Helix-hairpin-Helix base-excision DNA repair enzymes (C-terminal)"/>
    <property type="match status" value="1"/>
</dbReference>
<dbReference type="FunFam" id="1.10.340.30:FF:000002">
    <property type="entry name" value="Adenine DNA glycosylase"/>
    <property type="match status" value="1"/>
</dbReference>
<dbReference type="SMART" id="SM00478">
    <property type="entry name" value="ENDO3c"/>
    <property type="match status" value="1"/>
</dbReference>
<keyword evidence="11" id="KW-0411">Iron-sulfur</keyword>
<dbReference type="InterPro" id="IPR044298">
    <property type="entry name" value="MIG/MutY"/>
</dbReference>
<evidence type="ECO:0000256" key="1">
    <source>
        <dbReference type="ARBA" id="ARBA00000843"/>
    </source>
</evidence>
<sequence>MSVTTLVLDWFDNSKRELPFRNSTNPYLIWLSEIMLQQTQVKTVIPYYKKWIKQYPSIQSVADARQSELLKYWEGLGYYARCRNFHESARIILKNHDGIIPSNWEEFRSLPGVGDYTAAAVLSIAFKQPIPAIDGNARRVMARILGLRKFSKRNMSIMKSTLCKWIHDTRPGDFNQAIMDIGACICFPTNPDCMSCPINNYCKGFISGNPVRYPLKKKHKKPPNHTVVAGIIWRRNQFLIQKRYTNGMLGGLWEFPGGKVEPGEPLIDALKREIKEECGIRTKIIKQVGFINHAYSHFSITLYLYHCKTKGEPLVQKRIHKWITPGEIEKYAFPKANHKLFAILNNYGWYI</sequence>
<dbReference type="Pfam" id="PF00730">
    <property type="entry name" value="HhH-GPD"/>
    <property type="match status" value="1"/>
</dbReference>
<dbReference type="CDD" id="cd03425">
    <property type="entry name" value="NUDIX_MutT_NudA_like"/>
    <property type="match status" value="1"/>
</dbReference>
<feature type="domain" description="Nudix hydrolase" evidence="14">
    <location>
        <begin position="223"/>
        <end position="347"/>
    </location>
</feature>
<dbReference type="InterPro" id="IPR000086">
    <property type="entry name" value="NUDIX_hydrolase_dom"/>
</dbReference>
<dbReference type="GO" id="GO:0000701">
    <property type="term" value="F:purine-specific mismatch base pair DNA N-glycosylase activity"/>
    <property type="evidence" value="ECO:0007669"/>
    <property type="project" value="UniProtKB-EC"/>
</dbReference>
<dbReference type="SUPFAM" id="SSF55811">
    <property type="entry name" value="Nudix"/>
    <property type="match status" value="1"/>
</dbReference>
<evidence type="ECO:0000256" key="10">
    <source>
        <dbReference type="ARBA" id="ARBA00023004"/>
    </source>
</evidence>
<dbReference type="NCBIfam" id="TIGR01084">
    <property type="entry name" value="mutY"/>
    <property type="match status" value="1"/>
</dbReference>
<dbReference type="EMBL" id="UINC01002880">
    <property type="protein sequence ID" value="SVA01200.1"/>
    <property type="molecule type" value="Genomic_DNA"/>
</dbReference>
<evidence type="ECO:0000256" key="3">
    <source>
        <dbReference type="ARBA" id="ARBA00008343"/>
    </source>
</evidence>
<dbReference type="InterPro" id="IPR020476">
    <property type="entry name" value="Nudix_hydrolase"/>
</dbReference>
<evidence type="ECO:0000256" key="2">
    <source>
        <dbReference type="ARBA" id="ARBA00001966"/>
    </source>
</evidence>
<comment type="catalytic activity">
    <reaction evidence="1">
        <text>Hydrolyzes free adenine bases from 7,8-dihydro-8-oxoguanine:adenine mismatched double-stranded DNA, leaving an apurinic site.</text>
        <dbReference type="EC" id="3.2.2.31"/>
    </reaction>
</comment>
<keyword evidence="10" id="KW-0408">Iron</keyword>
<keyword evidence="9" id="KW-0378">Hydrolase</keyword>
<dbReference type="InterPro" id="IPR011257">
    <property type="entry name" value="DNA_glycosylase"/>
</dbReference>
<evidence type="ECO:0000256" key="11">
    <source>
        <dbReference type="ARBA" id="ARBA00023014"/>
    </source>
</evidence>
<dbReference type="SUPFAM" id="SSF48150">
    <property type="entry name" value="DNA-glycosylase"/>
    <property type="match status" value="1"/>
</dbReference>
<dbReference type="GO" id="GO:0006284">
    <property type="term" value="P:base-excision repair"/>
    <property type="evidence" value="ECO:0007669"/>
    <property type="project" value="InterPro"/>
</dbReference>
<evidence type="ECO:0000313" key="15">
    <source>
        <dbReference type="EMBL" id="SVA01200.1"/>
    </source>
</evidence>
<dbReference type="PROSITE" id="PS00893">
    <property type="entry name" value="NUDIX_BOX"/>
    <property type="match status" value="1"/>
</dbReference>
<name>A0A381SAT8_9ZZZZ</name>
<dbReference type="EC" id="3.2.2.31" evidence="4"/>
<evidence type="ECO:0000259" key="14">
    <source>
        <dbReference type="PROSITE" id="PS51462"/>
    </source>
</evidence>
<dbReference type="InterPro" id="IPR005760">
    <property type="entry name" value="A/G_AdeGlyc_MutY"/>
</dbReference>
<dbReference type="GO" id="GO:0032357">
    <property type="term" value="F:oxidized purine DNA binding"/>
    <property type="evidence" value="ECO:0007669"/>
    <property type="project" value="TreeGrafter"/>
</dbReference>
<dbReference type="PANTHER" id="PTHR42944:SF1">
    <property type="entry name" value="ADENINE DNA GLYCOSYLASE"/>
    <property type="match status" value="1"/>
</dbReference>
<dbReference type="Pfam" id="PF00633">
    <property type="entry name" value="HHH"/>
    <property type="match status" value="1"/>
</dbReference>
<comment type="similarity">
    <text evidence="3">Belongs to the Nth/MutY family.</text>
</comment>
<dbReference type="GO" id="GO:0051539">
    <property type="term" value="F:4 iron, 4 sulfur cluster binding"/>
    <property type="evidence" value="ECO:0007669"/>
    <property type="project" value="UniProtKB-KW"/>
</dbReference>
<dbReference type="PROSITE" id="PS51462">
    <property type="entry name" value="NUDIX"/>
    <property type="match status" value="1"/>
</dbReference>
<reference evidence="15" key="1">
    <citation type="submission" date="2018-05" db="EMBL/GenBank/DDBJ databases">
        <authorList>
            <person name="Lanie J.A."/>
            <person name="Ng W.-L."/>
            <person name="Kazmierczak K.M."/>
            <person name="Andrzejewski T.M."/>
            <person name="Davidsen T.M."/>
            <person name="Wayne K.J."/>
            <person name="Tettelin H."/>
            <person name="Glass J.I."/>
            <person name="Rusch D."/>
            <person name="Podicherti R."/>
            <person name="Tsui H.-C.T."/>
            <person name="Winkler M.E."/>
        </authorList>
    </citation>
    <scope>NUCLEOTIDE SEQUENCE</scope>
</reference>
<keyword evidence="12" id="KW-0234">DNA repair</keyword>
<dbReference type="InterPro" id="IPR003265">
    <property type="entry name" value="HhH-GPD_domain"/>
</dbReference>